<dbReference type="SMART" id="SM01193">
    <property type="entry name" value="Enolase_N"/>
    <property type="match status" value="1"/>
</dbReference>
<feature type="binding site" evidence="14">
    <location>
        <position position="154"/>
    </location>
    <ligand>
        <name>substrate</name>
    </ligand>
</feature>
<evidence type="ECO:0000256" key="15">
    <source>
        <dbReference type="PIRSR" id="PIRSR001400-3"/>
    </source>
</evidence>
<evidence type="ECO:0000256" key="9">
    <source>
        <dbReference type="ARBA" id="ARBA00023152"/>
    </source>
</evidence>
<dbReference type="InterPro" id="IPR036849">
    <property type="entry name" value="Enolase-like_C_sf"/>
</dbReference>
<dbReference type="GO" id="GO:0006096">
    <property type="term" value="P:glycolytic process"/>
    <property type="evidence" value="ECO:0007669"/>
    <property type="project" value="UniProtKB-UniRule"/>
</dbReference>
<dbReference type="PANTHER" id="PTHR11902">
    <property type="entry name" value="ENOLASE"/>
    <property type="match status" value="1"/>
</dbReference>
<feature type="binding site" evidence="12">
    <location>
        <position position="370"/>
    </location>
    <ligand>
        <name>(2R)-2-phosphoglycerate</name>
        <dbReference type="ChEBI" id="CHEBI:58289"/>
    </ligand>
</feature>
<proteinExistence type="inferred from homology"/>
<dbReference type="FunFam" id="3.20.20.120:FF:000001">
    <property type="entry name" value="Enolase"/>
    <property type="match status" value="1"/>
</dbReference>
<evidence type="ECO:0000256" key="2">
    <source>
        <dbReference type="ARBA" id="ARBA00009604"/>
    </source>
</evidence>
<evidence type="ECO:0000256" key="1">
    <source>
        <dbReference type="ARBA" id="ARBA00005031"/>
    </source>
</evidence>
<evidence type="ECO:0000259" key="16">
    <source>
        <dbReference type="SMART" id="SM01192"/>
    </source>
</evidence>
<comment type="function">
    <text evidence="11 12">Catalyzes the reversible conversion of 2-phosphoglycerate (2-PG) into phosphoenolpyruvate (PEP). It is essential for the degradation of carbohydrates via glycolysis.</text>
</comment>
<comment type="caution">
    <text evidence="18">The sequence shown here is derived from an EMBL/GenBank/DDBJ whole genome shotgun (WGS) entry which is preliminary data.</text>
</comment>
<dbReference type="InterPro" id="IPR020810">
    <property type="entry name" value="Enolase_C"/>
</dbReference>
<dbReference type="SMART" id="SM01192">
    <property type="entry name" value="Enolase_C"/>
    <property type="match status" value="1"/>
</dbReference>
<keyword evidence="19" id="KW-1185">Reference proteome</keyword>
<feature type="binding site" evidence="14">
    <location>
        <position position="288"/>
    </location>
    <ligand>
        <name>substrate</name>
    </ligand>
</feature>
<keyword evidence="9 12" id="KW-0324">Glycolysis</keyword>
<dbReference type="Gene3D" id="3.20.20.120">
    <property type="entry name" value="Enolase-like C-terminal domain"/>
    <property type="match status" value="1"/>
</dbReference>
<evidence type="ECO:0000256" key="6">
    <source>
        <dbReference type="ARBA" id="ARBA00022525"/>
    </source>
</evidence>
<feature type="binding site" evidence="12 15">
    <location>
        <position position="288"/>
    </location>
    <ligand>
        <name>Mg(2+)</name>
        <dbReference type="ChEBI" id="CHEBI:18420"/>
    </ligand>
</feature>
<feature type="active site" description="Proton donor" evidence="12 13">
    <location>
        <position position="204"/>
    </location>
</feature>
<evidence type="ECO:0000256" key="3">
    <source>
        <dbReference type="ARBA" id="ARBA00012058"/>
    </source>
</evidence>
<evidence type="ECO:0000256" key="7">
    <source>
        <dbReference type="ARBA" id="ARBA00022723"/>
    </source>
</evidence>
<feature type="domain" description="Enolase N-terminal" evidence="17">
    <location>
        <begin position="4"/>
        <end position="133"/>
    </location>
</feature>
<dbReference type="InterPro" id="IPR020811">
    <property type="entry name" value="Enolase_N"/>
</dbReference>
<name>A0A4Q7PIW8_9FLAO</name>
<dbReference type="Proteomes" id="UP000292262">
    <property type="component" value="Unassembled WGS sequence"/>
</dbReference>
<dbReference type="GO" id="GO:0004634">
    <property type="term" value="F:phosphopyruvate hydratase activity"/>
    <property type="evidence" value="ECO:0007669"/>
    <property type="project" value="UniProtKB-UniRule"/>
</dbReference>
<comment type="pathway">
    <text evidence="1 12">Carbohydrate degradation; glycolysis; pyruvate from D-glyceraldehyde 3-phosphate: step 4/5.</text>
</comment>
<dbReference type="GO" id="GO:0000287">
    <property type="term" value="F:magnesium ion binding"/>
    <property type="evidence" value="ECO:0007669"/>
    <property type="project" value="UniProtKB-UniRule"/>
</dbReference>
<keyword evidence="5 12" id="KW-0963">Cytoplasm</keyword>
<dbReference type="PRINTS" id="PR00148">
    <property type="entry name" value="ENOLASE"/>
</dbReference>
<evidence type="ECO:0000259" key="17">
    <source>
        <dbReference type="SMART" id="SM01193"/>
    </source>
</evidence>
<feature type="binding site" evidence="14">
    <location>
        <position position="163"/>
    </location>
    <ligand>
        <name>substrate</name>
    </ligand>
</feature>
<dbReference type="SUPFAM" id="SSF51604">
    <property type="entry name" value="Enolase C-terminal domain-like"/>
    <property type="match status" value="1"/>
</dbReference>
<comment type="subcellular location">
    <subcellularLocation>
        <location evidence="12">Cytoplasm</location>
    </subcellularLocation>
    <subcellularLocation>
        <location evidence="12">Secreted</location>
    </subcellularLocation>
    <subcellularLocation>
        <location evidence="12">Cell surface</location>
    </subcellularLocation>
    <text evidence="12">Fractions of enolase are present in both the cytoplasm and on the cell surface.</text>
</comment>
<comment type="cofactor">
    <cofactor evidence="15">
        <name>Mg(2+)</name>
        <dbReference type="ChEBI" id="CHEBI:18420"/>
    </cofactor>
    <text evidence="15">Mg(2+) is required for catalysis and for stabilizing the dimer.</text>
</comment>
<comment type="catalytic activity">
    <reaction evidence="12">
        <text>(2R)-2-phosphoglycerate = phosphoenolpyruvate + H2O</text>
        <dbReference type="Rhea" id="RHEA:10164"/>
        <dbReference type="ChEBI" id="CHEBI:15377"/>
        <dbReference type="ChEBI" id="CHEBI:58289"/>
        <dbReference type="ChEBI" id="CHEBI:58702"/>
        <dbReference type="EC" id="4.2.1.11"/>
    </reaction>
</comment>
<dbReference type="PROSITE" id="PS00164">
    <property type="entry name" value="ENOLASE"/>
    <property type="match status" value="1"/>
</dbReference>
<feature type="binding site" evidence="12">
    <location>
        <position position="369"/>
    </location>
    <ligand>
        <name>(2R)-2-phosphoglycerate</name>
        <dbReference type="ChEBI" id="CHEBI:58289"/>
    </ligand>
</feature>
<dbReference type="PANTHER" id="PTHR11902:SF1">
    <property type="entry name" value="ENOLASE"/>
    <property type="match status" value="1"/>
</dbReference>
<keyword evidence="6 12" id="KW-0964">Secreted</keyword>
<feature type="binding site" evidence="14">
    <location>
        <begin position="367"/>
        <end position="370"/>
    </location>
    <ligand>
        <name>substrate</name>
    </ligand>
</feature>
<evidence type="ECO:0000313" key="19">
    <source>
        <dbReference type="Proteomes" id="UP000292262"/>
    </source>
</evidence>
<protein>
    <recommendedName>
        <fullName evidence="4 12">Enolase</fullName>
        <ecNumber evidence="3 12">4.2.1.11</ecNumber>
    </recommendedName>
    <alternativeName>
        <fullName evidence="12">2-phospho-D-glycerate hydro-lyase</fullName>
    </alternativeName>
    <alternativeName>
        <fullName evidence="12">2-phosphoglycerate dehydratase</fullName>
    </alternativeName>
</protein>
<accession>A0A4Q7PIW8</accession>
<dbReference type="EMBL" id="SGXE01000001">
    <property type="protein sequence ID" value="RZS99978.1"/>
    <property type="molecule type" value="Genomic_DNA"/>
</dbReference>
<feature type="active site" description="Proton acceptor" evidence="12 13">
    <location>
        <position position="340"/>
    </location>
</feature>
<dbReference type="OrthoDB" id="9804716at2"/>
<feature type="binding site" evidence="14">
    <location>
        <position position="315"/>
    </location>
    <ligand>
        <name>substrate</name>
    </ligand>
</feature>
<evidence type="ECO:0000256" key="14">
    <source>
        <dbReference type="PIRSR" id="PIRSR001400-2"/>
    </source>
</evidence>
<dbReference type="AlphaFoldDB" id="A0A4Q7PIW8"/>
<keyword evidence="7 12" id="KW-0479">Metal-binding</keyword>
<feature type="binding site" evidence="12 15">
    <location>
        <position position="315"/>
    </location>
    <ligand>
        <name>Mg(2+)</name>
        <dbReference type="ChEBI" id="CHEBI:18420"/>
    </ligand>
</feature>
<feature type="binding site" evidence="12">
    <location>
        <position position="162"/>
    </location>
    <ligand>
        <name>(2R)-2-phosphoglycerate</name>
        <dbReference type="ChEBI" id="CHEBI:58289"/>
    </ligand>
</feature>
<dbReference type="SFLD" id="SFLDF00002">
    <property type="entry name" value="enolase"/>
    <property type="match status" value="1"/>
</dbReference>
<dbReference type="SUPFAM" id="SSF54826">
    <property type="entry name" value="Enolase N-terminal domain-like"/>
    <property type="match status" value="1"/>
</dbReference>
<evidence type="ECO:0000256" key="5">
    <source>
        <dbReference type="ARBA" id="ARBA00022490"/>
    </source>
</evidence>
<dbReference type="PIRSF" id="PIRSF001400">
    <property type="entry name" value="Enolase"/>
    <property type="match status" value="1"/>
</dbReference>
<dbReference type="NCBIfam" id="TIGR01060">
    <property type="entry name" value="eno"/>
    <property type="match status" value="1"/>
</dbReference>
<evidence type="ECO:0000256" key="4">
    <source>
        <dbReference type="ARBA" id="ARBA00017068"/>
    </source>
</evidence>
<dbReference type="FunFam" id="3.30.390.10:FF:000001">
    <property type="entry name" value="Enolase"/>
    <property type="match status" value="1"/>
</dbReference>
<feature type="binding site" evidence="14">
    <location>
        <position position="391"/>
    </location>
    <ligand>
        <name>substrate</name>
    </ligand>
</feature>
<dbReference type="GO" id="GO:0000015">
    <property type="term" value="C:phosphopyruvate hydratase complex"/>
    <property type="evidence" value="ECO:0007669"/>
    <property type="project" value="InterPro"/>
</dbReference>
<organism evidence="18 19">
    <name type="scientific">Aquimarina brevivitae</name>
    <dbReference type="NCBI Taxonomy" id="323412"/>
    <lineage>
        <taxon>Bacteria</taxon>
        <taxon>Pseudomonadati</taxon>
        <taxon>Bacteroidota</taxon>
        <taxon>Flavobacteriia</taxon>
        <taxon>Flavobacteriales</taxon>
        <taxon>Flavobacteriaceae</taxon>
        <taxon>Aquimarina</taxon>
    </lineage>
</organism>
<sequence length="430" mass="46175">MSVIINIHARQILDSRGNPTVEVDVITDNGVLGRAAVPSGASTGEHEAVELRDGGSSFMGKGVSKAVDNVNTAIAEELLGYSVFDQNLIDQTMIELDGTPNKSKLGANAILGVSLAVAKAAANELNMPLYRYVGGVSANTLPVPMMNIINGGSHSDAPIAFQEFMVMPVKAKNFSQAMQMGTEIFHHLKKVLHDRGLSTAVGDEGGFAPTLNGTEDALDSIALAVKNAGYKFGEEIMVALDCAAAEFYVNGAYDYSKFEGDQGKVRTSEEQADYLAELASKYPIISIEDGMDENDWDGWKYLTDKIGKTVQLVGDDLFVTNVERLSRGIKNSIANSILIKVNQIGTLTETIAAVNMAHNAGYTSVMSHRSGETEDNTIADLAVALNTGQIKTGSASRSDRMAKYNQLLRIEEELGSVAYYPQESAFKVKK</sequence>
<dbReference type="Pfam" id="PF00113">
    <property type="entry name" value="Enolase_C"/>
    <property type="match status" value="1"/>
</dbReference>
<comment type="cofactor">
    <cofactor evidence="12">
        <name>Mg(2+)</name>
        <dbReference type="ChEBI" id="CHEBI:18420"/>
    </cofactor>
    <text evidence="12">Binds a second Mg(2+) ion via substrate during catalysis.</text>
</comment>
<gene>
    <name evidence="12" type="primary">eno</name>
    <name evidence="18" type="ORF">EV197_1209</name>
</gene>
<dbReference type="CDD" id="cd03313">
    <property type="entry name" value="enolase"/>
    <property type="match status" value="1"/>
</dbReference>
<dbReference type="Gene3D" id="3.30.390.10">
    <property type="entry name" value="Enolase-like, N-terminal domain"/>
    <property type="match status" value="1"/>
</dbReference>
<keyword evidence="8 12" id="KW-0460">Magnesium</keyword>
<evidence type="ECO:0000256" key="8">
    <source>
        <dbReference type="ARBA" id="ARBA00022842"/>
    </source>
</evidence>
<dbReference type="EC" id="4.2.1.11" evidence="3 12"/>
<evidence type="ECO:0000256" key="11">
    <source>
        <dbReference type="ARBA" id="ARBA00045763"/>
    </source>
</evidence>
<dbReference type="Pfam" id="PF03952">
    <property type="entry name" value="Enolase_N"/>
    <property type="match status" value="1"/>
</dbReference>
<dbReference type="SFLD" id="SFLDG00178">
    <property type="entry name" value="enolase"/>
    <property type="match status" value="1"/>
</dbReference>
<dbReference type="InterPro" id="IPR000941">
    <property type="entry name" value="Enolase"/>
</dbReference>
<dbReference type="GO" id="GO:0005576">
    <property type="term" value="C:extracellular region"/>
    <property type="evidence" value="ECO:0007669"/>
    <property type="project" value="UniProtKB-SubCell"/>
</dbReference>
<dbReference type="UniPathway" id="UPA00109">
    <property type="reaction ID" value="UER00187"/>
</dbReference>
<dbReference type="RefSeq" id="WP_130285785.1">
    <property type="nucleotide sequence ID" value="NZ_SGXE01000001.1"/>
</dbReference>
<feature type="binding site" evidence="12">
    <location>
        <position position="340"/>
    </location>
    <ligand>
        <name>(2R)-2-phosphoglycerate</name>
        <dbReference type="ChEBI" id="CHEBI:58289"/>
    </ligand>
</feature>
<dbReference type="InterPro" id="IPR020809">
    <property type="entry name" value="Enolase_CS"/>
</dbReference>
<dbReference type="GO" id="GO:0009986">
    <property type="term" value="C:cell surface"/>
    <property type="evidence" value="ECO:0007669"/>
    <property type="project" value="UniProtKB-SubCell"/>
</dbReference>
<feature type="domain" description="Enolase C-terminal TIM barrel" evidence="16">
    <location>
        <begin position="138"/>
        <end position="428"/>
    </location>
</feature>
<evidence type="ECO:0000256" key="13">
    <source>
        <dbReference type="PIRSR" id="PIRSR001400-1"/>
    </source>
</evidence>
<evidence type="ECO:0000256" key="12">
    <source>
        <dbReference type="HAMAP-Rule" id="MF_00318"/>
    </source>
</evidence>
<feature type="binding site" evidence="12">
    <location>
        <position position="391"/>
    </location>
    <ligand>
        <name>(2R)-2-phosphoglycerate</name>
        <dbReference type="ChEBI" id="CHEBI:58289"/>
    </ligand>
</feature>
<reference evidence="18 19" key="1">
    <citation type="submission" date="2019-02" db="EMBL/GenBank/DDBJ databases">
        <title>Genomic Encyclopedia of Type Strains, Phase IV (KMG-IV): sequencing the most valuable type-strain genomes for metagenomic binning, comparative biology and taxonomic classification.</title>
        <authorList>
            <person name="Goeker M."/>
        </authorList>
    </citation>
    <scope>NUCLEOTIDE SEQUENCE [LARGE SCALE GENOMIC DNA]</scope>
    <source>
        <strain evidence="18 19">DSM 17196</strain>
    </source>
</reference>
<comment type="similarity">
    <text evidence="2 12">Belongs to the enolase family.</text>
</comment>
<dbReference type="SFLD" id="SFLDS00001">
    <property type="entry name" value="Enolase"/>
    <property type="match status" value="1"/>
</dbReference>
<dbReference type="InterPro" id="IPR029017">
    <property type="entry name" value="Enolase-like_N"/>
</dbReference>
<evidence type="ECO:0000313" key="18">
    <source>
        <dbReference type="EMBL" id="RZS99978.1"/>
    </source>
</evidence>
<keyword evidence="10 12" id="KW-0456">Lyase</keyword>
<feature type="binding site" evidence="12 15">
    <location>
        <position position="241"/>
    </location>
    <ligand>
        <name>Mg(2+)</name>
        <dbReference type="ChEBI" id="CHEBI:18420"/>
    </ligand>
</feature>
<dbReference type="HAMAP" id="MF_00318">
    <property type="entry name" value="Enolase"/>
    <property type="match status" value="1"/>
</dbReference>
<evidence type="ECO:0000256" key="10">
    <source>
        <dbReference type="ARBA" id="ARBA00023239"/>
    </source>
</evidence>